<protein>
    <submittedName>
        <fullName evidence="9">E1-E2 family cation-transporting ATPase</fullName>
    </submittedName>
</protein>
<feature type="region of interest" description="Disordered" evidence="8">
    <location>
        <begin position="1"/>
        <end position="81"/>
    </location>
</feature>
<keyword evidence="10" id="KW-1185">Reference proteome</keyword>
<dbReference type="InterPro" id="IPR036412">
    <property type="entry name" value="HAD-like_sf"/>
</dbReference>
<evidence type="ECO:0000256" key="7">
    <source>
        <dbReference type="ARBA" id="ARBA00022967"/>
    </source>
</evidence>
<sequence length="223" mass="23006">MGEGPPDRERDGLRGDAGTRGGRADRGRIVGVARAQEPGHRPGHGPGWADPDGRGGEGPGRTSGGGRGGKGPGWPRLTSGDGRELVRRLRELQDAGRKVLFVGDGVNDAPALAAAHSGIAMGRAGSDLALETADAVVVRDELATVPAVVRLSPAARRLVLQNLVTAGAFITGLVMWDLLGHLPLPLGVAGHEGSTILVGLNGLRLLRESAWRPGQVPPQDTRG</sequence>
<dbReference type="GO" id="GO:0046872">
    <property type="term" value="F:metal ion binding"/>
    <property type="evidence" value="ECO:0007669"/>
    <property type="project" value="UniProtKB-KW"/>
</dbReference>
<dbReference type="PANTHER" id="PTHR43079">
    <property type="entry name" value="PROBABLE CADMIUM/ZINC-TRANSPORTING ATPASE HMA1"/>
    <property type="match status" value="1"/>
</dbReference>
<reference evidence="9" key="1">
    <citation type="submission" date="2009-10" db="EMBL/GenBank/DDBJ databases">
        <title>The genome sequence of Streptomyces sviceus strain ATCC 29083.</title>
        <authorList>
            <consortium name="The Broad Institute Genome Sequencing Platform"/>
            <consortium name="Broad Institute Microbial Sequencing Center"/>
            <person name="Fischbach M."/>
            <person name="Godfrey P."/>
            <person name="Ward D."/>
            <person name="Young S."/>
            <person name="Zeng Q."/>
            <person name="Koehrsen M."/>
            <person name="Alvarado L."/>
            <person name="Berlin A.M."/>
            <person name="Bochicchio J."/>
            <person name="Borenstein D."/>
            <person name="Chapman S.B."/>
            <person name="Chen Z."/>
            <person name="Engels R."/>
            <person name="Freedman E."/>
            <person name="Gellesch M."/>
            <person name="Goldberg J."/>
            <person name="Griggs A."/>
            <person name="Gujja S."/>
            <person name="Heilman E.R."/>
            <person name="Heiman D.I."/>
            <person name="Hepburn T.A."/>
            <person name="Howarth C."/>
            <person name="Jen D."/>
            <person name="Larson L."/>
            <person name="Lewis B."/>
            <person name="Mehta T."/>
            <person name="Park D."/>
            <person name="Pearson M."/>
            <person name="Richards J."/>
            <person name="Roberts A."/>
            <person name="Saif S."/>
            <person name="Shea T.D."/>
            <person name="Shenoy N."/>
            <person name="Sisk P."/>
            <person name="Stolte C."/>
            <person name="Sykes S.N."/>
            <person name="Thomson T."/>
            <person name="Walk T."/>
            <person name="White J."/>
            <person name="Yandava C."/>
            <person name="Straight P."/>
            <person name="Clardy J."/>
            <person name="Hung D."/>
            <person name="Kolter R."/>
            <person name="Mekalanos J."/>
            <person name="Walker S."/>
            <person name="Walsh C.T."/>
            <person name="Wieland-Brown L.C."/>
            <person name="Haas B."/>
            <person name="Nusbaum C."/>
            <person name="Birren B."/>
        </authorList>
    </citation>
    <scope>NUCLEOTIDE SEQUENCE [LARGE SCALE GENOMIC DNA]</scope>
    <source>
        <strain evidence="9">ATCC 29083</strain>
    </source>
</reference>
<evidence type="ECO:0000256" key="4">
    <source>
        <dbReference type="ARBA" id="ARBA00022741"/>
    </source>
</evidence>
<dbReference type="Pfam" id="PF00702">
    <property type="entry name" value="Hydrolase"/>
    <property type="match status" value="1"/>
</dbReference>
<dbReference type="AlphaFoldDB" id="B5I089"/>
<comment type="similarity">
    <text evidence="2">Belongs to the cation transport ATPase (P-type) (TC 3.A.3) family. Type IB subfamily.</text>
</comment>
<keyword evidence="5" id="KW-0067">ATP-binding</keyword>
<dbReference type="Gene3D" id="3.40.50.1000">
    <property type="entry name" value="HAD superfamily/HAD-like"/>
    <property type="match status" value="1"/>
</dbReference>
<keyword evidence="7" id="KW-1278">Translocase</keyword>
<feature type="compositionally biased region" description="Basic and acidic residues" evidence="8">
    <location>
        <begin position="1"/>
        <end position="14"/>
    </location>
</feature>
<dbReference type="eggNOG" id="COG2217">
    <property type="taxonomic scope" value="Bacteria"/>
</dbReference>
<feature type="compositionally biased region" description="Gly residues" evidence="8">
    <location>
        <begin position="56"/>
        <end position="72"/>
    </location>
</feature>
<keyword evidence="6" id="KW-0460">Magnesium</keyword>
<dbReference type="PANTHER" id="PTHR43079:SF1">
    <property type="entry name" value="CADMIUM_ZINC-TRANSPORTING ATPASE HMA1, CHLOROPLASTIC-RELATED"/>
    <property type="match status" value="1"/>
</dbReference>
<evidence type="ECO:0000313" key="9">
    <source>
        <dbReference type="EMBL" id="EDY58493.1"/>
    </source>
</evidence>
<accession>B5I089</accession>
<dbReference type="Proteomes" id="UP000002785">
    <property type="component" value="Chromosome"/>
</dbReference>
<comment type="subcellular location">
    <subcellularLocation>
        <location evidence="1">Membrane</location>
        <topology evidence="1">Multi-pass membrane protein</topology>
    </subcellularLocation>
</comment>
<organism evidence="9 10">
    <name type="scientific">Streptomyces sviceus (strain ATCC 29083 / DSM 924 / JCM 4929 / NBRC 13980 / NCIMB 11184 / NRRL 5439 / UC 5370)</name>
    <dbReference type="NCBI Taxonomy" id="463191"/>
    <lineage>
        <taxon>Bacteria</taxon>
        <taxon>Bacillati</taxon>
        <taxon>Actinomycetota</taxon>
        <taxon>Actinomycetes</taxon>
        <taxon>Kitasatosporales</taxon>
        <taxon>Streptomycetaceae</taxon>
        <taxon>Streptomyces</taxon>
    </lineage>
</organism>
<evidence type="ECO:0000256" key="2">
    <source>
        <dbReference type="ARBA" id="ARBA00006024"/>
    </source>
</evidence>
<evidence type="ECO:0000256" key="5">
    <source>
        <dbReference type="ARBA" id="ARBA00022840"/>
    </source>
</evidence>
<evidence type="ECO:0000256" key="6">
    <source>
        <dbReference type="ARBA" id="ARBA00022842"/>
    </source>
</evidence>
<proteinExistence type="inferred from homology"/>
<dbReference type="SUPFAM" id="SSF56784">
    <property type="entry name" value="HAD-like"/>
    <property type="match status" value="1"/>
</dbReference>
<dbReference type="GO" id="GO:0005524">
    <property type="term" value="F:ATP binding"/>
    <property type="evidence" value="ECO:0007669"/>
    <property type="project" value="UniProtKB-KW"/>
</dbReference>
<evidence type="ECO:0000256" key="3">
    <source>
        <dbReference type="ARBA" id="ARBA00022723"/>
    </source>
</evidence>
<dbReference type="PRINTS" id="PR00119">
    <property type="entry name" value="CATATPASE"/>
</dbReference>
<dbReference type="GO" id="GO:0016020">
    <property type="term" value="C:membrane"/>
    <property type="evidence" value="ECO:0007669"/>
    <property type="project" value="UniProtKB-SubCell"/>
</dbReference>
<name>B5I089_STRX2</name>
<dbReference type="PROSITE" id="PS01229">
    <property type="entry name" value="COF_2"/>
    <property type="match status" value="1"/>
</dbReference>
<dbReference type="InterPro" id="IPR051949">
    <property type="entry name" value="Cation_Transport_ATPase"/>
</dbReference>
<keyword evidence="4" id="KW-0547">Nucleotide-binding</keyword>
<evidence type="ECO:0000313" key="10">
    <source>
        <dbReference type="Proteomes" id="UP000002785"/>
    </source>
</evidence>
<evidence type="ECO:0000256" key="1">
    <source>
        <dbReference type="ARBA" id="ARBA00004141"/>
    </source>
</evidence>
<dbReference type="InterPro" id="IPR023214">
    <property type="entry name" value="HAD_sf"/>
</dbReference>
<keyword evidence="3" id="KW-0479">Metal-binding</keyword>
<dbReference type="EMBL" id="CM000951">
    <property type="protein sequence ID" value="EDY58493.1"/>
    <property type="molecule type" value="Genomic_DNA"/>
</dbReference>
<evidence type="ECO:0000256" key="8">
    <source>
        <dbReference type="SAM" id="MobiDB-lite"/>
    </source>
</evidence>
<gene>
    <name evidence="9" type="ORF">SSEG_05161</name>
</gene>
<dbReference type="HOGENOM" id="CLU_1239578_0_0_11"/>